<comment type="caution">
    <text evidence="1">The sequence shown here is derived from an EMBL/GenBank/DDBJ whole genome shotgun (WGS) entry which is preliminary data.</text>
</comment>
<dbReference type="PANTHER" id="PTHR23282:SF101">
    <property type="entry name" value="MAM DOMAIN-CONTAINING PROTEIN"/>
    <property type="match status" value="1"/>
</dbReference>
<dbReference type="PANTHER" id="PTHR23282">
    <property type="entry name" value="APICAL ENDOSOMAL GLYCOPROTEIN PRECURSOR"/>
    <property type="match status" value="1"/>
</dbReference>
<dbReference type="InterPro" id="IPR013320">
    <property type="entry name" value="ConA-like_dom_sf"/>
</dbReference>
<reference evidence="1" key="1">
    <citation type="submission" date="2020-04" db="EMBL/GenBank/DDBJ databases">
        <authorList>
            <person name="Alioto T."/>
            <person name="Alioto T."/>
            <person name="Gomez Garrido J."/>
        </authorList>
    </citation>
    <scope>NUCLEOTIDE SEQUENCE</scope>
    <source>
        <strain evidence="1">A484AB</strain>
    </source>
</reference>
<dbReference type="Pfam" id="PF00629">
    <property type="entry name" value="MAM"/>
    <property type="match status" value="1"/>
</dbReference>
<name>A0A6S7FKS2_PARCT</name>
<dbReference type="Gene3D" id="2.60.120.200">
    <property type="match status" value="1"/>
</dbReference>
<dbReference type="InterPro" id="IPR051560">
    <property type="entry name" value="MAM_domain-containing"/>
</dbReference>
<dbReference type="SUPFAM" id="SSF49899">
    <property type="entry name" value="Concanavalin A-like lectins/glucanases"/>
    <property type="match status" value="1"/>
</dbReference>
<protein>
    <submittedName>
        <fullName evidence="1">MAM and LDL-receptor class A domain-containing 2-like</fullName>
    </submittedName>
</protein>
<sequence>MAISFAQAAGNVAANCARKRSILKYKFSCNFEDPNSCRWTQDPGDDFDWTRNQGYARSYFSGPITDHTKGLGKCYILSADTITCTIITIIHHHLPSLNAKHNITIAELDLEITIFTASLHKEQEKVVSHSVRIAEIEKQIQNFIADNNRQTVQTVHGKVAINMSSPEYKLPTNNADKSNQIEGVTLNLQKFRVGSNISVVDLGHLVNSESLNNYSNISNTKENTLLNNLNYEDNECIVIDNSTILHEAQ</sequence>
<keyword evidence="2" id="KW-1185">Reference proteome</keyword>
<gene>
    <name evidence="1" type="ORF">PACLA_8A057948</name>
</gene>
<proteinExistence type="predicted"/>
<evidence type="ECO:0000313" key="2">
    <source>
        <dbReference type="Proteomes" id="UP001152795"/>
    </source>
</evidence>
<dbReference type="PROSITE" id="PS50060">
    <property type="entry name" value="MAM_2"/>
    <property type="match status" value="1"/>
</dbReference>
<evidence type="ECO:0000313" key="1">
    <source>
        <dbReference type="EMBL" id="CAB3980384.1"/>
    </source>
</evidence>
<accession>A0A6S7FKS2</accession>
<organism evidence="1 2">
    <name type="scientific">Paramuricea clavata</name>
    <name type="common">Red gorgonian</name>
    <name type="synonym">Violescent sea-whip</name>
    <dbReference type="NCBI Taxonomy" id="317549"/>
    <lineage>
        <taxon>Eukaryota</taxon>
        <taxon>Metazoa</taxon>
        <taxon>Cnidaria</taxon>
        <taxon>Anthozoa</taxon>
        <taxon>Octocorallia</taxon>
        <taxon>Malacalcyonacea</taxon>
        <taxon>Plexauridae</taxon>
        <taxon>Paramuricea</taxon>
    </lineage>
</organism>
<dbReference type="GO" id="GO:0016020">
    <property type="term" value="C:membrane"/>
    <property type="evidence" value="ECO:0007669"/>
    <property type="project" value="InterPro"/>
</dbReference>
<dbReference type="OrthoDB" id="6107927at2759"/>
<dbReference type="EMBL" id="CACRXK020000285">
    <property type="protein sequence ID" value="CAB3980384.1"/>
    <property type="molecule type" value="Genomic_DNA"/>
</dbReference>
<dbReference type="InterPro" id="IPR000998">
    <property type="entry name" value="MAM_dom"/>
</dbReference>
<dbReference type="AlphaFoldDB" id="A0A6S7FKS2"/>
<dbReference type="Proteomes" id="UP001152795">
    <property type="component" value="Unassembled WGS sequence"/>
</dbReference>